<reference evidence="6 7" key="1">
    <citation type="submission" date="2020-08" db="EMBL/GenBank/DDBJ databases">
        <title>Genome sequence of Acidovorax monticola KACC 19171T.</title>
        <authorList>
            <person name="Hyun D.-W."/>
            <person name="Bae J.-W."/>
        </authorList>
    </citation>
    <scope>NUCLEOTIDE SEQUENCE [LARGE SCALE GENOMIC DNA]</scope>
    <source>
        <strain evidence="6 7">KACC 19171</strain>
    </source>
</reference>
<dbReference type="GO" id="GO:0003700">
    <property type="term" value="F:DNA-binding transcription factor activity"/>
    <property type="evidence" value="ECO:0007669"/>
    <property type="project" value="TreeGrafter"/>
</dbReference>
<dbReference type="RefSeq" id="WP_187736674.1">
    <property type="nucleotide sequence ID" value="NZ_CP060790.1"/>
</dbReference>
<evidence type="ECO:0000313" key="7">
    <source>
        <dbReference type="Proteomes" id="UP000516057"/>
    </source>
</evidence>
<name>A0A7H0HGM6_9BURK</name>
<dbReference type="Proteomes" id="UP000516057">
    <property type="component" value="Chromosome"/>
</dbReference>
<accession>A0A7H0HGM6</accession>
<dbReference type="PROSITE" id="PS51063">
    <property type="entry name" value="HTH_CRP_2"/>
    <property type="match status" value="1"/>
</dbReference>
<dbReference type="InterPro" id="IPR050397">
    <property type="entry name" value="Env_Response_Regulators"/>
</dbReference>
<sequence length="234" mass="25604">MPPSSDYLPVLQSGRWFHALPPDFADQLLALAQPRVLAAGEALFLRGDAPCGLYAVVRGAIGISGMGGQRDQARAALLTLLEPPAWFGEIAVFDGAARTHDAHAAEPSTVLQVPHEKLLEWLHAHPAHWHSLALLLTDKLRTAFVALEELALLPAPRRLARRLVMMAEGYGQWAGGARSRRVLEVSQEQLALMLAISRQTTNQILQDLQARGLLRVQRGEVEILDLPALRAACY</sequence>
<evidence type="ECO:0000313" key="6">
    <source>
        <dbReference type="EMBL" id="QNP59692.1"/>
    </source>
</evidence>
<keyword evidence="1" id="KW-0805">Transcription regulation</keyword>
<evidence type="ECO:0000259" key="4">
    <source>
        <dbReference type="PROSITE" id="PS50042"/>
    </source>
</evidence>
<feature type="domain" description="Cyclic nucleotide-binding" evidence="4">
    <location>
        <begin position="16"/>
        <end position="122"/>
    </location>
</feature>
<dbReference type="PANTHER" id="PTHR24567">
    <property type="entry name" value="CRP FAMILY TRANSCRIPTIONAL REGULATORY PROTEIN"/>
    <property type="match status" value="1"/>
</dbReference>
<dbReference type="CDD" id="cd00038">
    <property type="entry name" value="CAP_ED"/>
    <property type="match status" value="1"/>
</dbReference>
<dbReference type="PROSITE" id="PS50042">
    <property type="entry name" value="CNMP_BINDING_3"/>
    <property type="match status" value="1"/>
</dbReference>
<evidence type="ECO:0000259" key="5">
    <source>
        <dbReference type="PROSITE" id="PS51063"/>
    </source>
</evidence>
<dbReference type="InterPro" id="IPR000595">
    <property type="entry name" value="cNMP-bd_dom"/>
</dbReference>
<dbReference type="AlphaFoldDB" id="A0A7H0HGM6"/>
<dbReference type="InterPro" id="IPR014710">
    <property type="entry name" value="RmlC-like_jellyroll"/>
</dbReference>
<keyword evidence="2" id="KW-0238">DNA-binding</keyword>
<dbReference type="SUPFAM" id="SSF51206">
    <property type="entry name" value="cAMP-binding domain-like"/>
    <property type="match status" value="1"/>
</dbReference>
<evidence type="ECO:0000256" key="1">
    <source>
        <dbReference type="ARBA" id="ARBA00023015"/>
    </source>
</evidence>
<dbReference type="EMBL" id="CP060790">
    <property type="protein sequence ID" value="QNP59692.1"/>
    <property type="molecule type" value="Genomic_DNA"/>
</dbReference>
<dbReference type="KEGG" id="amon:H9L24_01395"/>
<dbReference type="InterPro" id="IPR036390">
    <property type="entry name" value="WH_DNA-bd_sf"/>
</dbReference>
<dbReference type="Gene3D" id="1.10.10.10">
    <property type="entry name" value="Winged helix-like DNA-binding domain superfamily/Winged helix DNA-binding domain"/>
    <property type="match status" value="1"/>
</dbReference>
<dbReference type="SMART" id="SM00100">
    <property type="entry name" value="cNMP"/>
    <property type="match status" value="1"/>
</dbReference>
<keyword evidence="7" id="KW-1185">Reference proteome</keyword>
<dbReference type="InterPro" id="IPR018490">
    <property type="entry name" value="cNMP-bd_dom_sf"/>
</dbReference>
<gene>
    <name evidence="6" type="ORF">H9L24_01395</name>
</gene>
<proteinExistence type="predicted"/>
<dbReference type="InterPro" id="IPR012318">
    <property type="entry name" value="HTH_CRP"/>
</dbReference>
<keyword evidence="3" id="KW-0804">Transcription</keyword>
<dbReference type="InterPro" id="IPR036388">
    <property type="entry name" value="WH-like_DNA-bd_sf"/>
</dbReference>
<protein>
    <submittedName>
        <fullName evidence="6">Crp/Fnr family transcriptional regulator</fullName>
    </submittedName>
</protein>
<dbReference type="GO" id="GO:0003677">
    <property type="term" value="F:DNA binding"/>
    <property type="evidence" value="ECO:0007669"/>
    <property type="project" value="UniProtKB-KW"/>
</dbReference>
<dbReference type="Pfam" id="PF13545">
    <property type="entry name" value="HTH_Crp_2"/>
    <property type="match status" value="1"/>
</dbReference>
<evidence type="ECO:0000256" key="3">
    <source>
        <dbReference type="ARBA" id="ARBA00023163"/>
    </source>
</evidence>
<dbReference type="SUPFAM" id="SSF46785">
    <property type="entry name" value="Winged helix' DNA-binding domain"/>
    <property type="match status" value="1"/>
</dbReference>
<dbReference type="Gene3D" id="2.60.120.10">
    <property type="entry name" value="Jelly Rolls"/>
    <property type="match status" value="1"/>
</dbReference>
<dbReference type="SMART" id="SM00419">
    <property type="entry name" value="HTH_CRP"/>
    <property type="match status" value="1"/>
</dbReference>
<feature type="domain" description="HTH crp-type" evidence="5">
    <location>
        <begin position="153"/>
        <end position="227"/>
    </location>
</feature>
<evidence type="ECO:0000256" key="2">
    <source>
        <dbReference type="ARBA" id="ARBA00023125"/>
    </source>
</evidence>
<dbReference type="GO" id="GO:0005829">
    <property type="term" value="C:cytosol"/>
    <property type="evidence" value="ECO:0007669"/>
    <property type="project" value="TreeGrafter"/>
</dbReference>
<organism evidence="6 7">
    <name type="scientific">Paenacidovorax monticola</name>
    <dbReference type="NCBI Taxonomy" id="1926868"/>
    <lineage>
        <taxon>Bacteria</taxon>
        <taxon>Pseudomonadati</taxon>
        <taxon>Pseudomonadota</taxon>
        <taxon>Betaproteobacteria</taxon>
        <taxon>Burkholderiales</taxon>
        <taxon>Comamonadaceae</taxon>
        <taxon>Paenacidovorax</taxon>
    </lineage>
</organism>
<dbReference type="PANTHER" id="PTHR24567:SF74">
    <property type="entry name" value="HTH-TYPE TRANSCRIPTIONAL REGULATOR ARCR"/>
    <property type="match status" value="1"/>
</dbReference>
<dbReference type="Pfam" id="PF00027">
    <property type="entry name" value="cNMP_binding"/>
    <property type="match status" value="1"/>
</dbReference>